<proteinExistence type="predicted"/>
<dbReference type="STRING" id="55209.HA50_19015"/>
<keyword evidence="3" id="KW-1185">Reference proteome</keyword>
<dbReference type="PANTHER" id="PTHR40278">
    <property type="entry name" value="DNA UTILIZATION PROTEIN HOFN"/>
    <property type="match status" value="1"/>
</dbReference>
<name>A0A1X1EZI9_PANCY</name>
<sequence length="180" mass="21062">MLTVNLLPWRVQQWQRQRQRSLMILVSAPGIALLVVLSGVWQGYHTAQQQRAEQQAISLRLSALEQHIHARQALMHQRDFLVQAQHRQQTRRLQHQAWQQFWQRLPQLMPETLWLSRIERRQGQLLLEGLASGMAAVSDFRSQLATLPLFPVIRQGNVQRQPDGHYRFTLRAQVQEVSGE</sequence>
<dbReference type="RefSeq" id="WP_084877464.1">
    <property type="nucleotide sequence ID" value="NZ_JAGGMY010000001.1"/>
</dbReference>
<dbReference type="Pfam" id="PF05137">
    <property type="entry name" value="PilN"/>
    <property type="match status" value="1"/>
</dbReference>
<dbReference type="InterPro" id="IPR007813">
    <property type="entry name" value="PilN"/>
</dbReference>
<dbReference type="PANTHER" id="PTHR40278:SF1">
    <property type="entry name" value="DNA UTILIZATION PROTEIN HOFN"/>
    <property type="match status" value="1"/>
</dbReference>
<reference evidence="2 3" key="1">
    <citation type="journal article" date="2017" name="Antonie Van Leeuwenhoek">
        <title>Phylogenomic resolution of the bacterial genus Pantoea and its relationship with Erwinia and Tatumella.</title>
        <authorList>
            <person name="Palmer M."/>
            <person name="Steenkamp E.T."/>
            <person name="Coetzee M.P."/>
            <person name="Chan W.Y."/>
            <person name="van Zyl E."/>
            <person name="De Maayer P."/>
            <person name="Coutinho T.A."/>
            <person name="Blom J."/>
            <person name="Smits T.H."/>
            <person name="Duffy B."/>
            <person name="Venter S.N."/>
        </authorList>
    </citation>
    <scope>NUCLEOTIDE SEQUENCE [LARGE SCALE GENOMIC DNA]</scope>
    <source>
        <strain evidence="2 3">LMG 2657</strain>
    </source>
</reference>
<keyword evidence="1" id="KW-0472">Membrane</keyword>
<dbReference type="AlphaFoldDB" id="A0A1X1EZI9"/>
<organism evidence="2 3">
    <name type="scientific">Pantoea cypripedii</name>
    <name type="common">Pectobacterium cypripedii</name>
    <name type="synonym">Erwinia cypripedii</name>
    <dbReference type="NCBI Taxonomy" id="55209"/>
    <lineage>
        <taxon>Bacteria</taxon>
        <taxon>Pseudomonadati</taxon>
        <taxon>Pseudomonadota</taxon>
        <taxon>Gammaproteobacteria</taxon>
        <taxon>Enterobacterales</taxon>
        <taxon>Erwiniaceae</taxon>
        <taxon>Pantoea</taxon>
    </lineage>
</organism>
<evidence type="ECO:0000256" key="1">
    <source>
        <dbReference type="SAM" id="Phobius"/>
    </source>
</evidence>
<evidence type="ECO:0000313" key="3">
    <source>
        <dbReference type="Proteomes" id="UP000193749"/>
    </source>
</evidence>
<accession>A0A1X1EZI9</accession>
<evidence type="ECO:0000313" key="2">
    <source>
        <dbReference type="EMBL" id="ORM95324.1"/>
    </source>
</evidence>
<feature type="transmembrane region" description="Helical" evidence="1">
    <location>
        <begin position="21"/>
        <end position="41"/>
    </location>
</feature>
<comment type="caution">
    <text evidence="2">The sequence shown here is derived from an EMBL/GenBank/DDBJ whole genome shotgun (WGS) entry which is preliminary data.</text>
</comment>
<dbReference type="Proteomes" id="UP000193749">
    <property type="component" value="Unassembled WGS sequence"/>
</dbReference>
<dbReference type="EMBL" id="MLJI01000001">
    <property type="protein sequence ID" value="ORM95324.1"/>
    <property type="molecule type" value="Genomic_DNA"/>
</dbReference>
<protein>
    <submittedName>
        <fullName evidence="2">Fimbrial assembly protein</fullName>
    </submittedName>
</protein>
<gene>
    <name evidence="2" type="ORF">HA50_19015</name>
</gene>
<keyword evidence="1" id="KW-0812">Transmembrane</keyword>
<keyword evidence="1" id="KW-1133">Transmembrane helix</keyword>
<dbReference type="OrthoDB" id="6519106at2"/>
<dbReference type="InterPro" id="IPR052534">
    <property type="entry name" value="Extracell_DNA_Util/SecSys_Comp"/>
</dbReference>